<feature type="region of interest" description="Disordered" evidence="1">
    <location>
        <begin position="185"/>
        <end position="219"/>
    </location>
</feature>
<evidence type="ECO:0000256" key="1">
    <source>
        <dbReference type="SAM" id="MobiDB-lite"/>
    </source>
</evidence>
<feature type="compositionally biased region" description="Basic and acidic residues" evidence="1">
    <location>
        <begin position="102"/>
        <end position="130"/>
    </location>
</feature>
<gene>
    <name evidence="2" type="ORF">QQF64_021135</name>
</gene>
<feature type="compositionally biased region" description="Low complexity" evidence="1">
    <location>
        <begin position="206"/>
        <end position="219"/>
    </location>
</feature>
<evidence type="ECO:0000313" key="3">
    <source>
        <dbReference type="Proteomes" id="UP001558613"/>
    </source>
</evidence>
<name>A0ABR3LB44_9TELE</name>
<dbReference type="EMBL" id="JAYMGO010000023">
    <property type="protein sequence ID" value="KAL1250130.1"/>
    <property type="molecule type" value="Genomic_DNA"/>
</dbReference>
<dbReference type="Proteomes" id="UP001558613">
    <property type="component" value="Unassembled WGS sequence"/>
</dbReference>
<evidence type="ECO:0000313" key="2">
    <source>
        <dbReference type="EMBL" id="KAL1250130.1"/>
    </source>
</evidence>
<sequence>MASYMTTSFKASTAHAHMAAIRTAAETDPNAVCVRVSLRCLAVGKLCCQVGLPLSPQQGKYQARTMWRLTLSDLQQVDGLPLYIFPDVVLLKHWLSGVEQTGDERGDDSEIKRRTGRTVRTEKKRERELPPHDCNLARRWAFTQIQQNAKRQKKVERRGGWDIRGLQAPSRSCVCQFRAAAGTNSGEQKVAAGGSQPIRGPERDSVSSTPELSSSRSPQSHIYPARLYTTPSPIQFPLISQAFRCFAWRYCEV</sequence>
<protein>
    <submittedName>
        <fullName evidence="2">Uncharacterized protein</fullName>
    </submittedName>
</protein>
<keyword evidence="3" id="KW-1185">Reference proteome</keyword>
<proteinExistence type="predicted"/>
<reference evidence="2 3" key="1">
    <citation type="submission" date="2023-09" db="EMBL/GenBank/DDBJ databases">
        <authorList>
            <person name="Wang M."/>
        </authorList>
    </citation>
    <scope>NUCLEOTIDE SEQUENCE [LARGE SCALE GENOMIC DNA]</scope>
    <source>
        <strain evidence="2">GT-2023</strain>
        <tissue evidence="2">Liver</tissue>
    </source>
</reference>
<organism evidence="2 3">
    <name type="scientific">Cirrhinus molitorella</name>
    <name type="common">mud carp</name>
    <dbReference type="NCBI Taxonomy" id="172907"/>
    <lineage>
        <taxon>Eukaryota</taxon>
        <taxon>Metazoa</taxon>
        <taxon>Chordata</taxon>
        <taxon>Craniata</taxon>
        <taxon>Vertebrata</taxon>
        <taxon>Euteleostomi</taxon>
        <taxon>Actinopterygii</taxon>
        <taxon>Neopterygii</taxon>
        <taxon>Teleostei</taxon>
        <taxon>Ostariophysi</taxon>
        <taxon>Cypriniformes</taxon>
        <taxon>Cyprinidae</taxon>
        <taxon>Labeoninae</taxon>
        <taxon>Labeonini</taxon>
        <taxon>Cirrhinus</taxon>
    </lineage>
</organism>
<accession>A0ABR3LB44</accession>
<feature type="region of interest" description="Disordered" evidence="1">
    <location>
        <begin position="100"/>
        <end position="130"/>
    </location>
</feature>
<comment type="caution">
    <text evidence="2">The sequence shown here is derived from an EMBL/GenBank/DDBJ whole genome shotgun (WGS) entry which is preliminary data.</text>
</comment>